<organism evidence="2 3">
    <name type="scientific">Lojkania enalia</name>
    <dbReference type="NCBI Taxonomy" id="147567"/>
    <lineage>
        <taxon>Eukaryota</taxon>
        <taxon>Fungi</taxon>
        <taxon>Dikarya</taxon>
        <taxon>Ascomycota</taxon>
        <taxon>Pezizomycotina</taxon>
        <taxon>Dothideomycetes</taxon>
        <taxon>Pleosporomycetidae</taxon>
        <taxon>Pleosporales</taxon>
        <taxon>Pleosporales incertae sedis</taxon>
        <taxon>Lojkania</taxon>
    </lineage>
</organism>
<dbReference type="InterPro" id="IPR001810">
    <property type="entry name" value="F-box_dom"/>
</dbReference>
<dbReference type="Proteomes" id="UP000800093">
    <property type="component" value="Unassembled WGS sequence"/>
</dbReference>
<name>A0A9P4K803_9PLEO</name>
<evidence type="ECO:0000259" key="1">
    <source>
        <dbReference type="PROSITE" id="PS50181"/>
    </source>
</evidence>
<dbReference type="Gene3D" id="1.20.1280.50">
    <property type="match status" value="1"/>
</dbReference>
<protein>
    <recommendedName>
        <fullName evidence="1">F-box domain-containing protein</fullName>
    </recommendedName>
</protein>
<feature type="domain" description="F-box" evidence="1">
    <location>
        <begin position="50"/>
        <end position="97"/>
    </location>
</feature>
<reference evidence="3" key="1">
    <citation type="journal article" date="2020" name="Stud. Mycol.">
        <title>101 Dothideomycetes genomes: A test case for predicting lifestyles and emergence of pathogens.</title>
        <authorList>
            <person name="Haridas S."/>
            <person name="Albert R."/>
            <person name="Binder M."/>
            <person name="Bloem J."/>
            <person name="LaButti K."/>
            <person name="Salamov A."/>
            <person name="Andreopoulos B."/>
            <person name="Baker S."/>
            <person name="Barry K."/>
            <person name="Bills G."/>
            <person name="Bluhm B."/>
            <person name="Cannon C."/>
            <person name="Castanera R."/>
            <person name="Culley D."/>
            <person name="Daum C."/>
            <person name="Ezra D."/>
            <person name="Gonzalez J."/>
            <person name="Henrissat B."/>
            <person name="Kuo A."/>
            <person name="Liang C."/>
            <person name="Lipzen A."/>
            <person name="Lutzoni F."/>
            <person name="Magnuson J."/>
            <person name="Mondo S."/>
            <person name="Nolan M."/>
            <person name="Ohm R."/>
            <person name="Pangilinan J."/>
            <person name="Park H.-J."/>
            <person name="Ramirez L."/>
            <person name="Alfaro M."/>
            <person name="Sun H."/>
            <person name="Tritt A."/>
            <person name="Yoshinaga Y."/>
            <person name="Zwiers L.-H."/>
            <person name="Turgeon B."/>
            <person name="Goodwin S."/>
            <person name="Spatafora J."/>
            <person name="Crous P."/>
            <person name="Grigoriev I."/>
        </authorList>
    </citation>
    <scope>NUCLEOTIDE SEQUENCE [LARGE SCALE GENOMIC DNA]</scope>
    <source>
        <strain evidence="3">CBS 304.66</strain>
    </source>
</reference>
<dbReference type="SUPFAM" id="SSF69304">
    <property type="entry name" value="Tricorn protease N-terminal domain"/>
    <property type="match status" value="1"/>
</dbReference>
<evidence type="ECO:0000313" key="2">
    <source>
        <dbReference type="EMBL" id="KAF2263776.1"/>
    </source>
</evidence>
<dbReference type="InterPro" id="IPR036047">
    <property type="entry name" value="F-box-like_dom_sf"/>
</dbReference>
<dbReference type="Pfam" id="PF00646">
    <property type="entry name" value="F-box"/>
    <property type="match status" value="1"/>
</dbReference>
<gene>
    <name evidence="2" type="ORF">CC78DRAFT_533776</name>
</gene>
<keyword evidence="3" id="KW-1185">Reference proteome</keyword>
<proteinExistence type="predicted"/>
<comment type="caution">
    <text evidence="2">The sequence shown here is derived from an EMBL/GenBank/DDBJ whole genome shotgun (WGS) entry which is preliminary data.</text>
</comment>
<dbReference type="EMBL" id="ML986622">
    <property type="protein sequence ID" value="KAF2263776.1"/>
    <property type="molecule type" value="Genomic_DNA"/>
</dbReference>
<dbReference type="PROSITE" id="PS50181">
    <property type="entry name" value="FBOX"/>
    <property type="match status" value="1"/>
</dbReference>
<accession>A0A9P4K803</accession>
<dbReference type="OrthoDB" id="5295250at2759"/>
<sequence length="528" mass="60523">MDPIDVVDALRQPAKSNASRKEALDALLKELTPYEWRDLQAILNQRSFQYDIVGSLPAELVAIVFAHLDVAAPYRLRCVSRRWNDVLRSSDTVKRALQKYYDQPLVGATGQNDEDAALYARKAEQIYRLSTGKPYSSLSLELRAKSLASKILLTGDTLIWVGDNGFTLSYKLYIYNFRTHDLWLVHSPARESIVKHASSDQLVAFYTFSGTCYVIDLVSRERKHFKLTSAMFYQFQVRGRMVACSGFLENAASIYWWDFDSSSGRSFNVRLTDKPFLDVERWIPPHQAWNPLGRWGGRFEWYGILPDCSSKTFIIFTSNVGKNNDSQSVPVCCIHYAQYDLLGKFIRGGRKGFSTPGTLTVLEVLQPTGRGERPRILCNYARMGREYRAVFEFDMHAFAFTEIGLPGSSRNWVPYPEITWWRDIFYGILLSENENSNDYKYYEYGECATKCYGTSDMPTSKVVTGSSTTPWYETKAFETHAMENMHLLMNEAVVIVYAKNSHRLEIFCFDKEISLTDTSKILSRLSET</sequence>
<evidence type="ECO:0000313" key="3">
    <source>
        <dbReference type="Proteomes" id="UP000800093"/>
    </source>
</evidence>
<dbReference type="AlphaFoldDB" id="A0A9P4K803"/>
<dbReference type="SUPFAM" id="SSF81383">
    <property type="entry name" value="F-box domain"/>
    <property type="match status" value="1"/>
</dbReference>
<dbReference type="CDD" id="cd09917">
    <property type="entry name" value="F-box_SF"/>
    <property type="match status" value="1"/>
</dbReference>